<accession>A0A2P5HXW5</accession>
<dbReference type="PANTHER" id="PTHR40619:SF3">
    <property type="entry name" value="FUNGAL STAND N-TERMINAL GOODBYE DOMAIN-CONTAINING PROTEIN"/>
    <property type="match status" value="1"/>
</dbReference>
<dbReference type="EMBL" id="MAVT02000531">
    <property type="protein sequence ID" value="POS75093.1"/>
    <property type="molecule type" value="Genomic_DNA"/>
</dbReference>
<dbReference type="PANTHER" id="PTHR40619">
    <property type="entry name" value="FUNGAL STAND N-TERMINAL GOODBYE DOMAIN-CONTAINING PROTEIN"/>
    <property type="match status" value="1"/>
</dbReference>
<evidence type="ECO:0000313" key="3">
    <source>
        <dbReference type="Proteomes" id="UP000094444"/>
    </source>
</evidence>
<comment type="caution">
    <text evidence="2">The sequence shown here is derived from an EMBL/GenBank/DDBJ whole genome shotgun (WGS) entry which is preliminary data.</text>
</comment>
<organism evidence="2 3">
    <name type="scientific">Diaporthe helianthi</name>
    <dbReference type="NCBI Taxonomy" id="158607"/>
    <lineage>
        <taxon>Eukaryota</taxon>
        <taxon>Fungi</taxon>
        <taxon>Dikarya</taxon>
        <taxon>Ascomycota</taxon>
        <taxon>Pezizomycotina</taxon>
        <taxon>Sordariomycetes</taxon>
        <taxon>Sordariomycetidae</taxon>
        <taxon>Diaporthales</taxon>
        <taxon>Diaporthaceae</taxon>
        <taxon>Diaporthe</taxon>
    </lineage>
</organism>
<evidence type="ECO:0000313" key="2">
    <source>
        <dbReference type="EMBL" id="POS75093.1"/>
    </source>
</evidence>
<dbReference type="AlphaFoldDB" id="A0A2P5HXW5"/>
<evidence type="ECO:0000256" key="1">
    <source>
        <dbReference type="SAM" id="MobiDB-lite"/>
    </source>
</evidence>
<gene>
    <name evidence="2" type="ORF">DHEL01_v206507</name>
</gene>
<dbReference type="InParanoid" id="A0A2P5HXW5"/>
<dbReference type="OrthoDB" id="5419927at2759"/>
<dbReference type="STRING" id="158607.A0A2P5HXW5"/>
<name>A0A2P5HXW5_DIAHE</name>
<sequence>MARLSTESEEPKVLAKSGGGIRNTGGWEEVCSRLKGAQNNYTCEEGTAGTLKRVRRKVADNFSQPATFAATFPSDYDVRQASISLVVAIFQAVEQAMAFFVKSLGRKAAAAILTGSDYQKELLDSFNEVQKRSDYLIQKAQNSHYEGTRTAIQEILTREDRLLEGQAEAARHSADTKNAIYSLMQVYIREKELDRKQHQEELRRRDEIQQQKDATHRRERQELIALVNQLQIVPRPVSPLPAPLALLPTPQTPPSYTPYTPSFPTWTAQALLHFLGVPDVSASDLVRVKELDNTLSQRDKKKADRVVQTVSFSQWMRLLKPAKLLIHGDFRGSRTVSPLSSLTATLTEAALADPARFVTLVFFCACHADAEEDAFMGGRALIQAFTCQLLQQQPQMNISPAPWEFHPDLARQGDLQQLCQLFSLLVRRLPSEITLFCFIDGMVIYERDEFIQEAQFVLAEVLRLVGDPTVQANMKFLITSPWRSALAHQFFQEDREVLHMQGMPSVELTPTSSRVIKWYRRAQEDHSIAPVHHNFNEQEKASRGGEFEALKYVRL</sequence>
<dbReference type="Proteomes" id="UP000094444">
    <property type="component" value="Unassembled WGS sequence"/>
</dbReference>
<protein>
    <submittedName>
        <fullName evidence="2">Uncharacterized protein</fullName>
    </submittedName>
</protein>
<proteinExistence type="predicted"/>
<reference evidence="2" key="1">
    <citation type="submission" date="2017-09" db="EMBL/GenBank/DDBJ databases">
        <title>Polyketide synthases of a Diaporthe helianthi virulent isolate.</title>
        <authorList>
            <person name="Baroncelli R."/>
        </authorList>
    </citation>
    <scope>NUCLEOTIDE SEQUENCE [LARGE SCALE GENOMIC DNA]</scope>
    <source>
        <strain evidence="2">7/96</strain>
    </source>
</reference>
<keyword evidence="3" id="KW-1185">Reference proteome</keyword>
<feature type="region of interest" description="Disordered" evidence="1">
    <location>
        <begin position="1"/>
        <end position="20"/>
    </location>
</feature>